<evidence type="ECO:0000313" key="4">
    <source>
        <dbReference type="Proteomes" id="UP000437068"/>
    </source>
</evidence>
<dbReference type="Proteomes" id="UP000437068">
    <property type="component" value="Unassembled WGS sequence"/>
</dbReference>
<evidence type="ECO:0000313" key="2">
    <source>
        <dbReference type="EMBL" id="KAE9253681.1"/>
    </source>
</evidence>
<protein>
    <submittedName>
        <fullName evidence="3">Uncharacterized protein</fullName>
    </submittedName>
</protein>
<feature type="compositionally biased region" description="Basic residues" evidence="1">
    <location>
        <begin position="50"/>
        <end position="59"/>
    </location>
</feature>
<feature type="compositionally biased region" description="Basic and acidic residues" evidence="1">
    <location>
        <begin position="65"/>
        <end position="81"/>
    </location>
</feature>
<evidence type="ECO:0000256" key="1">
    <source>
        <dbReference type="SAM" id="MobiDB-lite"/>
    </source>
</evidence>
<dbReference type="EMBL" id="QXGE01000080">
    <property type="protein sequence ID" value="KAE9325825.1"/>
    <property type="molecule type" value="Genomic_DNA"/>
</dbReference>
<feature type="compositionally biased region" description="Polar residues" evidence="1">
    <location>
        <begin position="83"/>
        <end position="98"/>
    </location>
</feature>
<gene>
    <name evidence="3" type="ORF">PF001_g2743</name>
    <name evidence="2" type="ORF">PF002_g3222</name>
</gene>
<dbReference type="Proteomes" id="UP000440367">
    <property type="component" value="Unassembled WGS sequence"/>
</dbReference>
<dbReference type="EMBL" id="QXGD01000089">
    <property type="protein sequence ID" value="KAE9253681.1"/>
    <property type="molecule type" value="Genomic_DNA"/>
</dbReference>
<feature type="region of interest" description="Disordered" evidence="1">
    <location>
        <begin position="1"/>
        <end position="101"/>
    </location>
</feature>
<evidence type="ECO:0000313" key="5">
    <source>
        <dbReference type="Proteomes" id="UP000440367"/>
    </source>
</evidence>
<proteinExistence type="predicted"/>
<comment type="caution">
    <text evidence="3">The sequence shown here is derived from an EMBL/GenBank/DDBJ whole genome shotgun (WGS) entry which is preliminary data.</text>
</comment>
<evidence type="ECO:0000313" key="3">
    <source>
        <dbReference type="EMBL" id="KAE9325825.1"/>
    </source>
</evidence>
<accession>A0A6A4ENS1</accession>
<dbReference type="AlphaFoldDB" id="A0A6A4ENS1"/>
<feature type="region of interest" description="Disordered" evidence="1">
    <location>
        <begin position="152"/>
        <end position="185"/>
    </location>
</feature>
<feature type="compositionally biased region" description="Acidic residues" evidence="1">
    <location>
        <begin position="16"/>
        <end position="27"/>
    </location>
</feature>
<organism evidence="3 4">
    <name type="scientific">Phytophthora fragariae</name>
    <dbReference type="NCBI Taxonomy" id="53985"/>
    <lineage>
        <taxon>Eukaryota</taxon>
        <taxon>Sar</taxon>
        <taxon>Stramenopiles</taxon>
        <taxon>Oomycota</taxon>
        <taxon>Peronosporomycetes</taxon>
        <taxon>Peronosporales</taxon>
        <taxon>Peronosporaceae</taxon>
        <taxon>Phytophthora</taxon>
    </lineage>
</organism>
<name>A0A6A4ENS1_9STRA</name>
<reference evidence="4 5" key="1">
    <citation type="submission" date="2018-08" db="EMBL/GenBank/DDBJ databases">
        <title>Genomic investigation of the strawberry pathogen Phytophthora fragariae indicates pathogenicity is determined by transcriptional variation in three key races.</title>
        <authorList>
            <person name="Adams T.M."/>
            <person name="Armitage A.D."/>
            <person name="Sobczyk M.K."/>
            <person name="Bates H.J."/>
            <person name="Dunwell J.M."/>
            <person name="Nellist C.F."/>
            <person name="Harrison R.J."/>
        </authorList>
    </citation>
    <scope>NUCLEOTIDE SEQUENCE [LARGE SCALE GENOMIC DNA]</scope>
    <source>
        <strain evidence="3 4">A4</strain>
        <strain evidence="2 5">BC-1</strain>
    </source>
</reference>
<sequence>MIESSIEVATLHSDADAEDNSEDELDSADASGSEDLMAAFDQTAEERYHRPPLTRRRPPTPHSHTYRDAADPHQHAADHQQHTANATSGVPSRSSSAGGSIPFCAGVLSQTAQRSRRIDTAVDKASNEMTLDNSSEFSSTIVAMMFMMEERQAAHDAEYQPRKEEREREQAEREEKRAAEREMRE</sequence>